<dbReference type="InterPro" id="IPR036866">
    <property type="entry name" value="RibonucZ/Hydroxyglut_hydro"/>
</dbReference>
<dbReference type="GO" id="GO:0016787">
    <property type="term" value="F:hydrolase activity"/>
    <property type="evidence" value="ECO:0007669"/>
    <property type="project" value="UniProtKB-KW"/>
</dbReference>
<evidence type="ECO:0000313" key="8">
    <source>
        <dbReference type="Proteomes" id="UP000199239"/>
    </source>
</evidence>
<reference evidence="8" key="1">
    <citation type="submission" date="2016-10" db="EMBL/GenBank/DDBJ databases">
        <authorList>
            <person name="Varghese N."/>
            <person name="Submissions S."/>
        </authorList>
    </citation>
    <scope>NUCLEOTIDE SEQUENCE [LARGE SCALE GENOMIC DNA]</scope>
    <source>
        <strain evidence="8">DSM 23422</strain>
    </source>
</reference>
<sequence>MVTNRRDFMLQGVAASALMGLPGLLHAQMAIGNMTLDVVSDGHLTLPGSFIFAPMPKDELMPVLNRLGQEYEQLTPPCNLSLLRGNGRVVLFDAGSGSEFMPTAGKMLDALDALGVAPEDITDLVLTHGHPDHLWGVLDDFGDPLFTNAAHYIGQAEWDYWTDPNTVNTIDSGRQAFAVGAARRLGIIAEQMQFFNDGDEVLPGVGARMTPGHTPGHMAFEVRADNTAVMIVGDSIGNDHIALARPAWKSGSDQDPVLGAKTRVGLINDLAAANMPIVGFHLGHGGLGRIEKTTDGFTFRTEL</sequence>
<keyword evidence="4" id="KW-0862">Zinc</keyword>
<gene>
    <name evidence="7" type="ORF">SAMN04488040_2870</name>
</gene>
<feature type="domain" description="Metallo-beta-lactamase" evidence="6">
    <location>
        <begin position="77"/>
        <end position="281"/>
    </location>
</feature>
<comment type="similarity">
    <text evidence="1">Belongs to the metallo-beta-lactamase superfamily.</text>
</comment>
<dbReference type="InterPro" id="IPR051013">
    <property type="entry name" value="MBL_superfamily_lactonases"/>
</dbReference>
<evidence type="ECO:0000256" key="4">
    <source>
        <dbReference type="ARBA" id="ARBA00022833"/>
    </source>
</evidence>
<keyword evidence="8" id="KW-1185">Reference proteome</keyword>
<dbReference type="SMART" id="SM00849">
    <property type="entry name" value="Lactamase_B"/>
    <property type="match status" value="1"/>
</dbReference>
<proteinExistence type="inferred from homology"/>
<dbReference type="InterPro" id="IPR006311">
    <property type="entry name" value="TAT_signal"/>
</dbReference>
<dbReference type="OrthoDB" id="9773738at2"/>
<name>A0A1I6UNK5_9RHOB</name>
<dbReference type="EMBL" id="FPAJ01000004">
    <property type="protein sequence ID" value="SFT03049.1"/>
    <property type="molecule type" value="Genomic_DNA"/>
</dbReference>
<dbReference type="Proteomes" id="UP000199239">
    <property type="component" value="Unassembled WGS sequence"/>
</dbReference>
<keyword evidence="3" id="KW-0378">Hydrolase</keyword>
<evidence type="ECO:0000259" key="6">
    <source>
        <dbReference type="SMART" id="SM00849"/>
    </source>
</evidence>
<feature type="chain" id="PRO_5011797022" evidence="5">
    <location>
        <begin position="28"/>
        <end position="303"/>
    </location>
</feature>
<evidence type="ECO:0000256" key="3">
    <source>
        <dbReference type="ARBA" id="ARBA00022801"/>
    </source>
</evidence>
<dbReference type="STRING" id="394264.SAMN04488040_2870"/>
<evidence type="ECO:0000313" key="7">
    <source>
        <dbReference type="EMBL" id="SFT03049.1"/>
    </source>
</evidence>
<dbReference type="RefSeq" id="WP_093917012.1">
    <property type="nucleotide sequence ID" value="NZ_FPAJ01000004.1"/>
</dbReference>
<organism evidence="7 8">
    <name type="scientific">Sulfitobacter marinus</name>
    <dbReference type="NCBI Taxonomy" id="394264"/>
    <lineage>
        <taxon>Bacteria</taxon>
        <taxon>Pseudomonadati</taxon>
        <taxon>Pseudomonadota</taxon>
        <taxon>Alphaproteobacteria</taxon>
        <taxon>Rhodobacterales</taxon>
        <taxon>Roseobacteraceae</taxon>
        <taxon>Sulfitobacter</taxon>
    </lineage>
</organism>
<evidence type="ECO:0000256" key="2">
    <source>
        <dbReference type="ARBA" id="ARBA00022723"/>
    </source>
</evidence>
<evidence type="ECO:0000256" key="5">
    <source>
        <dbReference type="SAM" id="SignalP"/>
    </source>
</evidence>
<accession>A0A1I6UNK5</accession>
<dbReference type="Pfam" id="PF00753">
    <property type="entry name" value="Lactamase_B"/>
    <property type="match status" value="1"/>
</dbReference>
<dbReference type="PANTHER" id="PTHR42978">
    <property type="entry name" value="QUORUM-QUENCHING LACTONASE YTNP-RELATED-RELATED"/>
    <property type="match status" value="1"/>
</dbReference>
<dbReference type="GO" id="GO:0046872">
    <property type="term" value="F:metal ion binding"/>
    <property type="evidence" value="ECO:0007669"/>
    <property type="project" value="UniProtKB-KW"/>
</dbReference>
<dbReference type="PANTHER" id="PTHR42978:SF6">
    <property type="entry name" value="QUORUM-QUENCHING LACTONASE YTNP-RELATED"/>
    <property type="match status" value="1"/>
</dbReference>
<protein>
    <submittedName>
        <fullName evidence="7">Glyoxylase, beta-lactamase superfamily II</fullName>
    </submittedName>
</protein>
<dbReference type="PROSITE" id="PS51318">
    <property type="entry name" value="TAT"/>
    <property type="match status" value="1"/>
</dbReference>
<dbReference type="AlphaFoldDB" id="A0A1I6UNK5"/>
<dbReference type="Gene3D" id="3.60.15.10">
    <property type="entry name" value="Ribonuclease Z/Hydroxyacylglutathione hydrolase-like"/>
    <property type="match status" value="1"/>
</dbReference>
<dbReference type="CDD" id="cd07720">
    <property type="entry name" value="OPHC2-like_MBL-fold"/>
    <property type="match status" value="1"/>
</dbReference>
<dbReference type="SUPFAM" id="SSF56281">
    <property type="entry name" value="Metallo-hydrolase/oxidoreductase"/>
    <property type="match status" value="1"/>
</dbReference>
<evidence type="ECO:0000256" key="1">
    <source>
        <dbReference type="ARBA" id="ARBA00007749"/>
    </source>
</evidence>
<dbReference type="InterPro" id="IPR001279">
    <property type="entry name" value="Metallo-B-lactamas"/>
</dbReference>
<keyword evidence="2" id="KW-0479">Metal-binding</keyword>
<feature type="signal peptide" evidence="5">
    <location>
        <begin position="1"/>
        <end position="27"/>
    </location>
</feature>
<keyword evidence="5" id="KW-0732">Signal</keyword>